<dbReference type="PANTHER" id="PTHR43851">
    <property type="match status" value="1"/>
</dbReference>
<dbReference type="SUPFAM" id="SSF56112">
    <property type="entry name" value="Protein kinase-like (PK-like)"/>
    <property type="match status" value="1"/>
</dbReference>
<sequence length="440" mass="47513">MADITEGRGRRNAKLAALPLGMAGRAAAGFGKRLAGKDRDEINAELMEKAAEQVFTTLGELKGGAMKVGQALSVMEAAIPDEFGEPFREALVKLQAEAPPLPAKKVHQVLDAQLGTAWRSRFSEFSDEPAASASIGQVHRGVWADGREVAVKIQYPGADHALRADLKTLSRLSSIIQRMTPGTDVRALVDELIARTEDELDYQAEAENQRAFAAEFDGDPEVLVPKVVASAPKVVVSEWVEGTPLSQVIASGTAEERNTAAAKLAEFEISSPSRVGLLHGDPHPGNFRIHADGRLIVLDYGAVGIYPDGLPAAIGPILALARDQDYDGLVEAMADAGFITGANRDRVTAVDIENYLKPYVDPLLAESFHFTRKWLQRAAGKATDLKGDVYKTSRHLNVPAEYVMVFRVLGGCVGIAAQLDAEAPYRRIMEKWVPGLRSEN</sequence>
<evidence type="ECO:0000313" key="6">
    <source>
        <dbReference type="EMBL" id="MFD0924367.1"/>
    </source>
</evidence>
<evidence type="ECO:0000256" key="2">
    <source>
        <dbReference type="ARBA" id="ARBA00022679"/>
    </source>
</evidence>
<dbReference type="InterPro" id="IPR034646">
    <property type="entry name" value="ADCK3_dom"/>
</dbReference>
<comment type="caution">
    <text evidence="6">The sequence shown here is derived from an EMBL/GenBank/DDBJ whole genome shotgun (WGS) entry which is preliminary data.</text>
</comment>
<dbReference type="EMBL" id="JBHTIL010000001">
    <property type="protein sequence ID" value="MFD0924367.1"/>
    <property type="molecule type" value="Genomic_DNA"/>
</dbReference>
<keyword evidence="3" id="KW-0547">Nucleotide-binding</keyword>
<dbReference type="GO" id="GO:0016301">
    <property type="term" value="F:kinase activity"/>
    <property type="evidence" value="ECO:0007669"/>
    <property type="project" value="UniProtKB-KW"/>
</dbReference>
<dbReference type="CDD" id="cd13970">
    <property type="entry name" value="ABC1_ADCK3"/>
    <property type="match status" value="1"/>
</dbReference>
<evidence type="ECO:0000256" key="3">
    <source>
        <dbReference type="ARBA" id="ARBA00022741"/>
    </source>
</evidence>
<proteinExistence type="inferred from homology"/>
<comment type="similarity">
    <text evidence="1">Belongs to the protein kinase superfamily. ADCK protein kinase family.</text>
</comment>
<evidence type="ECO:0000256" key="4">
    <source>
        <dbReference type="ARBA" id="ARBA00022840"/>
    </source>
</evidence>
<organism evidence="6 7">
    <name type="scientific">Williamsia deligens</name>
    <dbReference type="NCBI Taxonomy" id="321325"/>
    <lineage>
        <taxon>Bacteria</taxon>
        <taxon>Bacillati</taxon>
        <taxon>Actinomycetota</taxon>
        <taxon>Actinomycetes</taxon>
        <taxon>Mycobacteriales</taxon>
        <taxon>Nocardiaceae</taxon>
        <taxon>Williamsia</taxon>
    </lineage>
</organism>
<feature type="domain" description="ABC1 atypical kinase-like" evidence="5">
    <location>
        <begin position="93"/>
        <end position="331"/>
    </location>
</feature>
<keyword evidence="7" id="KW-1185">Reference proteome</keyword>
<dbReference type="Proteomes" id="UP001597068">
    <property type="component" value="Unassembled WGS sequence"/>
</dbReference>
<dbReference type="InterPro" id="IPR011009">
    <property type="entry name" value="Kinase-like_dom_sf"/>
</dbReference>
<protein>
    <submittedName>
        <fullName evidence="6">ABC1 kinase family protein</fullName>
    </submittedName>
</protein>
<dbReference type="PANTHER" id="PTHR43851:SF3">
    <property type="entry name" value="COENZYME Q8"/>
    <property type="match status" value="1"/>
</dbReference>
<evidence type="ECO:0000313" key="7">
    <source>
        <dbReference type="Proteomes" id="UP001597068"/>
    </source>
</evidence>
<keyword evidence="2" id="KW-0808">Transferase</keyword>
<evidence type="ECO:0000259" key="5">
    <source>
        <dbReference type="Pfam" id="PF03109"/>
    </source>
</evidence>
<dbReference type="RefSeq" id="WP_253647589.1">
    <property type="nucleotide sequence ID" value="NZ_BAAAMO010000002.1"/>
</dbReference>
<dbReference type="Pfam" id="PF03109">
    <property type="entry name" value="ABC1"/>
    <property type="match status" value="1"/>
</dbReference>
<gene>
    <name evidence="6" type="ORF">ACFQ04_01330</name>
</gene>
<evidence type="ECO:0000256" key="1">
    <source>
        <dbReference type="ARBA" id="ARBA00009670"/>
    </source>
</evidence>
<reference evidence="7" key="1">
    <citation type="journal article" date="2019" name="Int. J. Syst. Evol. Microbiol.">
        <title>The Global Catalogue of Microorganisms (GCM) 10K type strain sequencing project: providing services to taxonomists for standard genome sequencing and annotation.</title>
        <authorList>
            <consortium name="The Broad Institute Genomics Platform"/>
            <consortium name="The Broad Institute Genome Sequencing Center for Infectious Disease"/>
            <person name="Wu L."/>
            <person name="Ma J."/>
        </authorList>
    </citation>
    <scope>NUCLEOTIDE SEQUENCE [LARGE SCALE GENOMIC DNA]</scope>
    <source>
        <strain evidence="7">CCUG 50873</strain>
    </source>
</reference>
<dbReference type="InterPro" id="IPR051409">
    <property type="entry name" value="Atypical_kinase_ADCK"/>
</dbReference>
<dbReference type="InterPro" id="IPR004147">
    <property type="entry name" value="ABC1_dom"/>
</dbReference>
<keyword evidence="6" id="KW-0418">Kinase</keyword>
<name>A0ABW3G2B5_9NOCA</name>
<keyword evidence="4" id="KW-0067">ATP-binding</keyword>
<accession>A0ABW3G2B5</accession>